<dbReference type="SUPFAM" id="SSF50978">
    <property type="entry name" value="WD40 repeat-like"/>
    <property type="match status" value="2"/>
</dbReference>
<proteinExistence type="inferred from homology"/>
<evidence type="ECO:0000256" key="11">
    <source>
        <dbReference type="PROSITE-ProRule" id="PRU00221"/>
    </source>
</evidence>
<evidence type="ECO:0000256" key="10">
    <source>
        <dbReference type="ARBA" id="ARBA00047056"/>
    </source>
</evidence>
<evidence type="ECO:0000313" key="14">
    <source>
        <dbReference type="RefSeq" id="XP_032822325.1"/>
    </source>
</evidence>
<dbReference type="PROSITE" id="PS50082">
    <property type="entry name" value="WD_REPEATS_2"/>
    <property type="match status" value="3"/>
</dbReference>
<dbReference type="PROSITE" id="PS00678">
    <property type="entry name" value="WD_REPEATS_1"/>
    <property type="match status" value="1"/>
</dbReference>
<dbReference type="Gene3D" id="2.130.10.10">
    <property type="entry name" value="YVTN repeat-like/Quinoprotein amine dehydrogenase"/>
    <property type="match status" value="4"/>
</dbReference>
<dbReference type="InterPro" id="IPR015943">
    <property type="entry name" value="WD40/YVTN_repeat-like_dom_sf"/>
</dbReference>
<feature type="compositionally biased region" description="Acidic residues" evidence="12">
    <location>
        <begin position="143"/>
        <end position="154"/>
    </location>
</feature>
<organism evidence="13 14">
    <name type="scientific">Petromyzon marinus</name>
    <name type="common">Sea lamprey</name>
    <dbReference type="NCBI Taxonomy" id="7757"/>
    <lineage>
        <taxon>Eukaryota</taxon>
        <taxon>Metazoa</taxon>
        <taxon>Chordata</taxon>
        <taxon>Craniata</taxon>
        <taxon>Vertebrata</taxon>
        <taxon>Cyclostomata</taxon>
        <taxon>Hyperoartia</taxon>
        <taxon>Petromyzontiformes</taxon>
        <taxon>Petromyzontidae</taxon>
        <taxon>Petromyzon</taxon>
    </lineage>
</organism>
<comment type="similarity">
    <text evidence="6">Belongs to the WD repeat WDR6 family.</text>
</comment>
<evidence type="ECO:0000256" key="1">
    <source>
        <dbReference type="ARBA" id="ARBA00004496"/>
    </source>
</evidence>
<evidence type="ECO:0000256" key="4">
    <source>
        <dbReference type="ARBA" id="ARBA00022694"/>
    </source>
</evidence>
<keyword evidence="3 11" id="KW-0853">WD repeat</keyword>
<feature type="compositionally biased region" description="Basic and acidic residues" evidence="12">
    <location>
        <begin position="426"/>
        <end position="435"/>
    </location>
</feature>
<dbReference type="GO" id="GO:0005737">
    <property type="term" value="C:cytoplasm"/>
    <property type="evidence" value="ECO:0007669"/>
    <property type="project" value="UniProtKB-SubCell"/>
</dbReference>
<name>A0AAJ7TQR5_PETMA</name>
<keyword evidence="2" id="KW-0963">Cytoplasm</keyword>
<feature type="repeat" description="WD" evidence="11">
    <location>
        <begin position="517"/>
        <end position="544"/>
    </location>
</feature>
<feature type="region of interest" description="Disordered" evidence="12">
    <location>
        <begin position="122"/>
        <end position="183"/>
    </location>
</feature>
<feature type="region of interest" description="Disordered" evidence="12">
    <location>
        <begin position="1"/>
        <end position="26"/>
    </location>
</feature>
<sequence length="1500" mass="157747">MEQEAGGFPSLPRGPDSPCTPGPGVASGQVPPRLFAAASTLLRAPITALEFAGRYLLIGEGPWLLVCDPRRPGPLLRLLLLGSHRVHGLRVRVARPGEAGDLVAAFGGKEFAVARLWAGTDERWEGSSDEGAGFTDNGTGPDDQWEAPSDEGVELVDKGAGSDEQWEGPIEQGAGSVDKEAGPGTKWAGANQRVGFVEQEAGSSDSGAGLRNKEAGRERAACSHWSERENGAGQTAECWPRAPFIEKLSEPRVERDWIWDSRFVQDSGCSNEDLLAVALAHNAVRLWEWRRGVVRCEARCADTQVLYSARLVGSTWDSLCCLAGTVGNHVVLWKPAQAGPDGHAPVLRRLAGHSGVIFSIDYDERSGVLASASDDRSVRVWRLGGSTVDPPDPTFDAAHPPEQTDNSTTRSVRVGAAPGDDDGDGCSERSDEGTGHRGGTSPGSGASGGAGQRLPPDMPAERVLFGHQARVFVVRVLPGTGGRVAASAGEDGAVLMWDLADGRVLGSARGHPGGRGVRALAVHADTGVVATGGADSAVRLWQLNLKGSATGGDESKMATEELGLHAAGTPKILALPTLRDLIVMTDAGEVLWRDLEGGTTRTMLSHPEFHSYSLMAVTQGTAAEETMIALGNLDGKVRVFPLVRPGTSWESQPYEGKVHNLTWADAQTDGGGAVAVAFATGQRPRSLFSSGPDGLLIWWEVAIPAGDGSANAPGLTVREKARFRLPMCRQRWHTCASFVPGSARASVVCGDRRGSLLLFVSSRNVGKSVGGTAGEGCSRDDDGDEGDNTGAAPPPSAAEPGSARPARASEECNTDGGIGRSDGSDGCSSEEDKSAGSDDGIPGPASSLFGLHGRHGVTSLVVRARMDGGDEGGGDTTVVYSTGRDGVYRTTAVAARPGRGLRLVALSAHRPAQRADWLERLLLIDDAAPSTADVNVDSDAREPRVVVLGFRSRNFVAICERTGRLLASVPCGGGHRSWAYQQDSRGPQLGPRALAYIKAGRVCLCRSGRRSRDHFQPVLREGLHGREVTCVRYLGDGLIVTASEDTTVRVSRLPVPHDLRDPRDPRDPCDPDLVTLLTLREHVSSVKVLAIADCAALLGTSSDGRSVTMPPVAAAAGVTGGPRTPLLAQPKPDAAVQRCRGFSRLLFSAGGRAELRCCRITVAPGGTACHVESLAAHRLDAQWERRRDRHRFVKADPETRYMCVCVVGPSVGTRGVHLVAAACSDAYVRLFAFEERARSLELLAESDTLQRCVLCVDSVDLGSNLGGRRCVLLASGATDGTVAFWDVGRFVGGQPSASAEPGGTSQPADLGTPCGAFRVHQSGVSCVRVQLVDNDHGDGRHHHRLLVVSGGDDGAISMVTISVDTPGGRAPPVLCSLASVSVDHAHAAQVTAVAVLPISVPTPPRQDAIAEATVAAVSADQRLSLWRLVAVATGAGTAEPLVSCLSHVADLAAFDWRRGRREGELEFVVAGVGVEVIDVRPTHPPLEGAWLDRHEAALSQ</sequence>
<feature type="region of interest" description="Disordered" evidence="12">
    <location>
        <begin position="769"/>
        <end position="850"/>
    </location>
</feature>
<gene>
    <name evidence="14" type="primary">WDR6</name>
</gene>
<accession>A0AAJ7TQR5</accession>
<feature type="repeat" description="WD" evidence="11">
    <location>
        <begin position="464"/>
        <end position="507"/>
    </location>
</feature>
<dbReference type="InterPro" id="IPR051973">
    <property type="entry name" value="tRNA_Anticodon_Mtase-Reg"/>
</dbReference>
<evidence type="ECO:0000256" key="12">
    <source>
        <dbReference type="SAM" id="MobiDB-lite"/>
    </source>
</evidence>
<reference evidence="14" key="1">
    <citation type="submission" date="2025-08" db="UniProtKB">
        <authorList>
            <consortium name="RefSeq"/>
        </authorList>
    </citation>
    <scope>IDENTIFICATION</scope>
    <source>
        <tissue evidence="14">Sperm</tissue>
    </source>
</reference>
<protein>
    <recommendedName>
        <fullName evidence="7">tRNA (34-2'-O)-methyltransferase regulator WDR6</fullName>
    </recommendedName>
    <alternativeName>
        <fullName evidence="8">WD repeat-containing protein 6</fullName>
    </alternativeName>
</protein>
<dbReference type="GO" id="GO:0030488">
    <property type="term" value="P:tRNA methylation"/>
    <property type="evidence" value="ECO:0007669"/>
    <property type="project" value="TreeGrafter"/>
</dbReference>
<dbReference type="InterPro" id="IPR036322">
    <property type="entry name" value="WD40_repeat_dom_sf"/>
</dbReference>
<dbReference type="Proteomes" id="UP001318040">
    <property type="component" value="Chromosome 36"/>
</dbReference>
<dbReference type="PROSITE" id="PS50294">
    <property type="entry name" value="WD_REPEATS_REGION"/>
    <property type="match status" value="1"/>
</dbReference>
<evidence type="ECO:0000256" key="3">
    <source>
        <dbReference type="ARBA" id="ARBA00022574"/>
    </source>
</evidence>
<comment type="subunit">
    <text evidence="10">Interacts with FTSJ1; the interaction is direct, and required for 2'-O-methylation of position 34 in substrate tRNAs. Interacts with IRS4. Interacts with STK11/LKB1.</text>
</comment>
<dbReference type="SMART" id="SM00320">
    <property type="entry name" value="WD40"/>
    <property type="match status" value="8"/>
</dbReference>
<feature type="repeat" description="WD" evidence="11">
    <location>
        <begin position="350"/>
        <end position="383"/>
    </location>
</feature>
<evidence type="ECO:0000313" key="13">
    <source>
        <dbReference type="Proteomes" id="UP001318040"/>
    </source>
</evidence>
<evidence type="ECO:0000256" key="2">
    <source>
        <dbReference type="ARBA" id="ARBA00022490"/>
    </source>
</evidence>
<dbReference type="PANTHER" id="PTHR14344:SF3">
    <property type="entry name" value="WD REPEAT-CONTAINING PROTEIN 6"/>
    <property type="match status" value="1"/>
</dbReference>
<feature type="compositionally biased region" description="Gly residues" evidence="12">
    <location>
        <begin position="436"/>
        <end position="451"/>
    </location>
</feature>
<dbReference type="InterPro" id="IPR001680">
    <property type="entry name" value="WD40_rpt"/>
</dbReference>
<evidence type="ECO:0000256" key="9">
    <source>
        <dbReference type="ARBA" id="ARBA00045751"/>
    </source>
</evidence>
<comment type="function">
    <text evidence="9">Together with methyltransferase FTSJ1, methylates the 2'-O-ribose of nucleotides at position 34 of the tRNA anticodon loop of substrate tRNAs. Required for the correct positioning of the substrate tRNA for methylation. Required to suppress amino acid starvation-induced autophagy. Enhances the STK11/LKB1-induced cell growth suppression activity.</text>
</comment>
<dbReference type="InterPro" id="IPR019775">
    <property type="entry name" value="WD40_repeat_CS"/>
</dbReference>
<dbReference type="PANTHER" id="PTHR14344">
    <property type="entry name" value="WD REPEAT PROTEIN"/>
    <property type="match status" value="1"/>
</dbReference>
<keyword evidence="4" id="KW-0819">tRNA processing</keyword>
<keyword evidence="5" id="KW-0677">Repeat</keyword>
<dbReference type="KEGG" id="pmrn:116949298"/>
<evidence type="ECO:0000256" key="8">
    <source>
        <dbReference type="ARBA" id="ARBA00041816"/>
    </source>
</evidence>
<comment type="subcellular location">
    <subcellularLocation>
        <location evidence="1">Cytoplasm</location>
    </subcellularLocation>
</comment>
<keyword evidence="13" id="KW-1185">Reference proteome</keyword>
<evidence type="ECO:0000256" key="5">
    <source>
        <dbReference type="ARBA" id="ARBA00022737"/>
    </source>
</evidence>
<dbReference type="Pfam" id="PF00400">
    <property type="entry name" value="WD40"/>
    <property type="match status" value="2"/>
</dbReference>
<feature type="region of interest" description="Disordered" evidence="12">
    <location>
        <begin position="383"/>
        <end position="458"/>
    </location>
</feature>
<evidence type="ECO:0000256" key="7">
    <source>
        <dbReference type="ARBA" id="ARBA00040154"/>
    </source>
</evidence>
<evidence type="ECO:0000256" key="6">
    <source>
        <dbReference type="ARBA" id="ARBA00038255"/>
    </source>
</evidence>
<dbReference type="RefSeq" id="XP_032822325.1">
    <property type="nucleotide sequence ID" value="XM_032966434.1"/>
</dbReference>
<dbReference type="CTD" id="11180"/>